<dbReference type="Pfam" id="PF05944">
    <property type="entry name" value="Phage_term_smal"/>
    <property type="match status" value="1"/>
</dbReference>
<evidence type="ECO:0000313" key="3">
    <source>
        <dbReference type="Proteomes" id="UP000026923"/>
    </source>
</evidence>
<protein>
    <submittedName>
        <fullName evidence="2">Terminase</fullName>
    </submittedName>
</protein>
<reference evidence="2 3" key="1">
    <citation type="journal article" date="2013" name="Genome Announc.">
        <title>Draft Genome of the Nitrogen-Fixing Bacterium Pseudomonas stutzeri Strain KOS6 Isolated from Industrial Hydrocarbon Sludge.</title>
        <authorList>
            <person name="Grigoryeva T.V."/>
            <person name="Laikov A.V."/>
            <person name="Naumova R.P."/>
            <person name="Manolov A.I."/>
            <person name="Larin A.K."/>
            <person name="Karpova I.Y."/>
            <person name="Semashko T.A."/>
            <person name="Alexeev D.G."/>
            <person name="Kostryukova E.S."/>
            <person name="Muller R."/>
            <person name="Govorun V.M."/>
        </authorList>
    </citation>
    <scope>NUCLEOTIDE SEQUENCE [LARGE SCALE GENOMIC DNA]</scope>
    <source>
        <strain evidence="2 3">KOS6</strain>
    </source>
</reference>
<dbReference type="RefSeq" id="WP_024162259.1">
    <property type="nucleotide sequence ID" value="NZ_KK020676.1"/>
</dbReference>
<evidence type="ECO:0000313" key="2">
    <source>
        <dbReference type="EMBL" id="EWC40117.1"/>
    </source>
</evidence>
<name>A0A061JKF6_STUST</name>
<dbReference type="GO" id="GO:0004519">
    <property type="term" value="F:endonuclease activity"/>
    <property type="evidence" value="ECO:0007669"/>
    <property type="project" value="InterPro"/>
</dbReference>
<dbReference type="EMBL" id="AMCZ02000025">
    <property type="protein sequence ID" value="EWC40117.1"/>
    <property type="molecule type" value="Genomic_DNA"/>
</dbReference>
<dbReference type="Proteomes" id="UP000026923">
    <property type="component" value="Unassembled WGS sequence"/>
</dbReference>
<evidence type="ECO:0000256" key="1">
    <source>
        <dbReference type="SAM" id="MobiDB-lite"/>
    </source>
</evidence>
<comment type="caution">
    <text evidence="2">The sequence shown here is derived from an EMBL/GenBank/DDBJ whole genome shotgun (WGS) entry which is preliminary data.</text>
</comment>
<dbReference type="GO" id="GO:0003677">
    <property type="term" value="F:DNA binding"/>
    <property type="evidence" value="ECO:0007669"/>
    <property type="project" value="InterPro"/>
</dbReference>
<feature type="region of interest" description="Disordered" evidence="1">
    <location>
        <begin position="234"/>
        <end position="307"/>
    </location>
</feature>
<dbReference type="AlphaFoldDB" id="A0A061JKF6"/>
<dbReference type="HOGENOM" id="CLU_076316_1_0_6"/>
<dbReference type="eggNOG" id="ENOG5030DH1">
    <property type="taxonomic scope" value="Bacteria"/>
</dbReference>
<accession>A0A061JKF6</accession>
<gene>
    <name evidence="2" type="ORF">B597_016960</name>
</gene>
<organism evidence="2 3">
    <name type="scientific">Stutzerimonas stutzeri KOS6</name>
    <dbReference type="NCBI Taxonomy" id="1218352"/>
    <lineage>
        <taxon>Bacteria</taxon>
        <taxon>Pseudomonadati</taxon>
        <taxon>Pseudomonadota</taxon>
        <taxon>Gammaproteobacteria</taxon>
        <taxon>Pseudomonadales</taxon>
        <taxon>Pseudomonadaceae</taxon>
        <taxon>Stutzerimonas</taxon>
    </lineage>
</organism>
<dbReference type="OrthoDB" id="8562788at2"/>
<sequence>MALTLAQRTQLRKRAALEAAATAPAQTMAGATAYELQLAQLHQDRLRLKQIQSTEGKIELKRQLLPAYDPYVAGVLEAGRGAQDDVLTTVMVWRIDAGDYTGALDVADYVLKHGLAMTDRFERTTGCLIAEVVAEAALKAQKADGTFELGLLLRTAALTAEQDMPDQARAKLHLAIGRAHLGAAESHIEAAELQHVEGHLVAARESIARAIELHDSCGGKKDLEQVKRLLKKHAESKPATTGTGEPPANDQANPDQGNGEPTAEGTPIDASTGEPPANDQPNPDQGTGEPDAEGTPAETGTGEPPAN</sequence>
<proteinExistence type="predicted"/>
<dbReference type="InterPro" id="IPR010270">
    <property type="entry name" value="Phage_P2_GpM"/>
</dbReference>